<dbReference type="PANTHER" id="PTHR12905">
    <property type="entry name" value="METALLOPHOSPHOESTERASE"/>
    <property type="match status" value="1"/>
</dbReference>
<dbReference type="CDD" id="cd07379">
    <property type="entry name" value="MPP_239FB"/>
    <property type="match status" value="1"/>
</dbReference>
<proteinExistence type="predicted"/>
<dbReference type="AlphaFoldDB" id="A0A9P8WIR0"/>
<dbReference type="InterPro" id="IPR029052">
    <property type="entry name" value="Metallo-depent_PP-like"/>
</dbReference>
<dbReference type="OrthoDB" id="630188at2759"/>
<dbReference type="Pfam" id="PF00149">
    <property type="entry name" value="Metallophos"/>
    <property type="match status" value="1"/>
</dbReference>
<evidence type="ECO:0000256" key="1">
    <source>
        <dbReference type="SAM" id="MobiDB-lite"/>
    </source>
</evidence>
<comment type="caution">
    <text evidence="3">The sequence shown here is derived from an EMBL/GenBank/DDBJ whole genome shotgun (WGS) entry which is preliminary data.</text>
</comment>
<dbReference type="SUPFAM" id="SSF56300">
    <property type="entry name" value="Metallo-dependent phosphatases"/>
    <property type="match status" value="1"/>
</dbReference>
<sequence length="356" mass="40029">MEPIPTRFLIISDTHALEIPPEPHAHHHADVAIHCGDLTEESKLAEFRTSLELLLSLDAPLKLVIAGNHDFTLDIPIFKKKVKEAWPPLEPELVTREYGHWGEARQLLERAKAKGVIYLEEGTHRFVLENGAALTVYASPFTPSVGDWGFQYHPRYGHDFVLEQDTDVVITHGPPKGIMDLTDSRLRAGCPDMFSAIARNRPKMHCFGHIHEGWGAMLITWKDKPSEQPSHFTSIAKSVVVQNLAGLKKLKFDDKVTAVEKACKLDDYLRDRYYRAIHSSNAEHPLRDGKHTLFVNAAIKGPREGELQPSWLVDIELQPANANTTESAEVVTVGKRKAEDDDDDKSDSSNKFQRLS</sequence>
<evidence type="ECO:0000259" key="2">
    <source>
        <dbReference type="Pfam" id="PF00149"/>
    </source>
</evidence>
<dbReference type="GO" id="GO:0016787">
    <property type="term" value="F:hydrolase activity"/>
    <property type="evidence" value="ECO:0007669"/>
    <property type="project" value="InterPro"/>
</dbReference>
<protein>
    <submittedName>
        <fullName evidence="3">Metallo-dependent phosphatase-like protein</fullName>
    </submittedName>
</protein>
<dbReference type="InterPro" id="IPR004843">
    <property type="entry name" value="Calcineurin-like_PHP"/>
</dbReference>
<organism evidence="3 4">
    <name type="scientific">Thelonectria olida</name>
    <dbReference type="NCBI Taxonomy" id="1576542"/>
    <lineage>
        <taxon>Eukaryota</taxon>
        <taxon>Fungi</taxon>
        <taxon>Dikarya</taxon>
        <taxon>Ascomycota</taxon>
        <taxon>Pezizomycotina</taxon>
        <taxon>Sordariomycetes</taxon>
        <taxon>Hypocreomycetidae</taxon>
        <taxon>Hypocreales</taxon>
        <taxon>Nectriaceae</taxon>
        <taxon>Thelonectria</taxon>
    </lineage>
</organism>
<dbReference type="Gene3D" id="3.60.21.10">
    <property type="match status" value="1"/>
</dbReference>
<dbReference type="InterPro" id="IPR051693">
    <property type="entry name" value="UPF0046_metallophosphoest"/>
</dbReference>
<dbReference type="EMBL" id="JAGPYM010000001">
    <property type="protein sequence ID" value="KAH6900660.1"/>
    <property type="molecule type" value="Genomic_DNA"/>
</dbReference>
<gene>
    <name evidence="3" type="ORF">B0T10DRAFT_555188</name>
</gene>
<accession>A0A9P8WIR0</accession>
<dbReference type="PANTHER" id="PTHR12905:SF0">
    <property type="entry name" value="CALCINEURIN-LIKE PHOSPHOESTERASE DOMAIN-CONTAINING PROTEIN"/>
    <property type="match status" value="1"/>
</dbReference>
<name>A0A9P8WIR0_9HYPO</name>
<evidence type="ECO:0000313" key="3">
    <source>
        <dbReference type="EMBL" id="KAH6900660.1"/>
    </source>
</evidence>
<feature type="region of interest" description="Disordered" evidence="1">
    <location>
        <begin position="323"/>
        <end position="356"/>
    </location>
</feature>
<keyword evidence="4" id="KW-1185">Reference proteome</keyword>
<dbReference type="Proteomes" id="UP000777438">
    <property type="component" value="Unassembled WGS sequence"/>
</dbReference>
<reference evidence="3 4" key="1">
    <citation type="journal article" date="2021" name="Nat. Commun.">
        <title>Genetic determinants of endophytism in the Arabidopsis root mycobiome.</title>
        <authorList>
            <person name="Mesny F."/>
            <person name="Miyauchi S."/>
            <person name="Thiergart T."/>
            <person name="Pickel B."/>
            <person name="Atanasova L."/>
            <person name="Karlsson M."/>
            <person name="Huettel B."/>
            <person name="Barry K.W."/>
            <person name="Haridas S."/>
            <person name="Chen C."/>
            <person name="Bauer D."/>
            <person name="Andreopoulos W."/>
            <person name="Pangilinan J."/>
            <person name="LaButti K."/>
            <person name="Riley R."/>
            <person name="Lipzen A."/>
            <person name="Clum A."/>
            <person name="Drula E."/>
            <person name="Henrissat B."/>
            <person name="Kohler A."/>
            <person name="Grigoriev I.V."/>
            <person name="Martin F.M."/>
            <person name="Hacquard S."/>
        </authorList>
    </citation>
    <scope>NUCLEOTIDE SEQUENCE [LARGE SCALE GENOMIC DNA]</scope>
    <source>
        <strain evidence="3 4">MPI-CAGE-CH-0241</strain>
    </source>
</reference>
<evidence type="ECO:0000313" key="4">
    <source>
        <dbReference type="Proteomes" id="UP000777438"/>
    </source>
</evidence>
<feature type="domain" description="Calcineurin-like phosphoesterase" evidence="2">
    <location>
        <begin position="7"/>
        <end position="212"/>
    </location>
</feature>